<dbReference type="EMBL" id="BGZK01000901">
    <property type="protein sequence ID" value="GBP64548.1"/>
    <property type="molecule type" value="Genomic_DNA"/>
</dbReference>
<feature type="region of interest" description="Disordered" evidence="1">
    <location>
        <begin position="78"/>
        <end position="98"/>
    </location>
</feature>
<dbReference type="Proteomes" id="UP000299102">
    <property type="component" value="Unassembled WGS sequence"/>
</dbReference>
<accession>A0A4C1XM49</accession>
<dbReference type="AlphaFoldDB" id="A0A4C1XM49"/>
<evidence type="ECO:0000313" key="2">
    <source>
        <dbReference type="EMBL" id="GBP64548.1"/>
    </source>
</evidence>
<gene>
    <name evidence="2" type="ORF">EVAR_89594_1</name>
</gene>
<feature type="region of interest" description="Disordered" evidence="1">
    <location>
        <begin position="1"/>
        <end position="52"/>
    </location>
</feature>
<proteinExistence type="predicted"/>
<keyword evidence="3" id="KW-1185">Reference proteome</keyword>
<evidence type="ECO:0000313" key="3">
    <source>
        <dbReference type="Proteomes" id="UP000299102"/>
    </source>
</evidence>
<protein>
    <submittedName>
        <fullName evidence="2">Uncharacterized protein</fullName>
    </submittedName>
</protein>
<name>A0A4C1XM49_EUMVA</name>
<evidence type="ECO:0000256" key="1">
    <source>
        <dbReference type="SAM" id="MobiDB-lite"/>
    </source>
</evidence>
<feature type="compositionally biased region" description="Basic and acidic residues" evidence="1">
    <location>
        <begin position="20"/>
        <end position="52"/>
    </location>
</feature>
<comment type="caution">
    <text evidence="2">The sequence shown here is derived from an EMBL/GenBank/DDBJ whole genome shotgun (WGS) entry which is preliminary data.</text>
</comment>
<organism evidence="2 3">
    <name type="scientific">Eumeta variegata</name>
    <name type="common">Bagworm moth</name>
    <name type="synonym">Eumeta japonica</name>
    <dbReference type="NCBI Taxonomy" id="151549"/>
    <lineage>
        <taxon>Eukaryota</taxon>
        <taxon>Metazoa</taxon>
        <taxon>Ecdysozoa</taxon>
        <taxon>Arthropoda</taxon>
        <taxon>Hexapoda</taxon>
        <taxon>Insecta</taxon>
        <taxon>Pterygota</taxon>
        <taxon>Neoptera</taxon>
        <taxon>Endopterygota</taxon>
        <taxon>Lepidoptera</taxon>
        <taxon>Glossata</taxon>
        <taxon>Ditrysia</taxon>
        <taxon>Tineoidea</taxon>
        <taxon>Psychidae</taxon>
        <taxon>Oiketicinae</taxon>
        <taxon>Eumeta</taxon>
    </lineage>
</organism>
<reference evidence="2 3" key="1">
    <citation type="journal article" date="2019" name="Commun. Biol.">
        <title>The bagworm genome reveals a unique fibroin gene that provides high tensile strength.</title>
        <authorList>
            <person name="Kono N."/>
            <person name="Nakamura H."/>
            <person name="Ohtoshi R."/>
            <person name="Tomita M."/>
            <person name="Numata K."/>
            <person name="Arakawa K."/>
        </authorList>
    </citation>
    <scope>NUCLEOTIDE SEQUENCE [LARGE SCALE GENOMIC DNA]</scope>
</reference>
<sequence>MSLILCLPQQVGRKERRKGRKEERGKEERREVEEEGGEGRREDNINADPRSRIESMHFDGIPFVAEMAPSLATLVRLRRNGGPDNGTDSPANVENTSECSAHTRASACSYAEDGRPTRVAFVPL</sequence>
<feature type="compositionally biased region" description="Polar residues" evidence="1">
    <location>
        <begin position="86"/>
        <end position="98"/>
    </location>
</feature>